<accession>A0ABV6BCN1</accession>
<dbReference type="Gene3D" id="2.40.100.10">
    <property type="entry name" value="Cyclophilin-like"/>
    <property type="match status" value="1"/>
</dbReference>
<dbReference type="InterPro" id="IPR010016">
    <property type="entry name" value="PxpB"/>
</dbReference>
<proteinExistence type="predicted"/>
<sequence>MHGQLLSSGIPVRLRIHSEQALLLDLTALAPQGPGPELMQVMQNLRLQLPLLLGDALLELVPSYTSVLVIFDVLKTDHTEIWQKIVSAQAMLFRPELQASSNKVIELPCYYSQESGPDLQAVAALHQLSINELIQLHCGQAYQVYAIGFAPGFAYLGFTDPRISTPRLANPRPAVAAGSVAIADRQTAVYPAASPGGWHLLGNCPIPLFDLTADPMLPFAVGDTVRFVPIERAEFLRLGGQL</sequence>
<dbReference type="Gene3D" id="3.30.1360.40">
    <property type="match status" value="1"/>
</dbReference>
<keyword evidence="1" id="KW-0547">Nucleotide-binding</keyword>
<organism evidence="5 6">
    <name type="scientific">Rheinheimera tilapiae</name>
    <dbReference type="NCBI Taxonomy" id="875043"/>
    <lineage>
        <taxon>Bacteria</taxon>
        <taxon>Pseudomonadati</taxon>
        <taxon>Pseudomonadota</taxon>
        <taxon>Gammaproteobacteria</taxon>
        <taxon>Chromatiales</taxon>
        <taxon>Chromatiaceae</taxon>
        <taxon>Rheinheimera</taxon>
    </lineage>
</organism>
<dbReference type="Pfam" id="PF02682">
    <property type="entry name" value="CT_C_D"/>
    <property type="match status" value="1"/>
</dbReference>
<dbReference type="SUPFAM" id="SSF50891">
    <property type="entry name" value="Cyclophilin-like"/>
    <property type="match status" value="1"/>
</dbReference>
<dbReference type="InterPro" id="IPR029000">
    <property type="entry name" value="Cyclophilin-like_dom_sf"/>
</dbReference>
<keyword evidence="6" id="KW-1185">Reference proteome</keyword>
<reference evidence="5 6" key="1">
    <citation type="submission" date="2024-09" db="EMBL/GenBank/DDBJ databases">
        <authorList>
            <person name="Sun Q."/>
            <person name="Mori K."/>
        </authorList>
    </citation>
    <scope>NUCLEOTIDE SEQUENCE [LARGE SCALE GENOMIC DNA]</scope>
    <source>
        <strain evidence="5 6">KCTC 23315</strain>
    </source>
</reference>
<feature type="domain" description="Carboxyltransferase" evidence="4">
    <location>
        <begin position="12"/>
        <end position="219"/>
    </location>
</feature>
<name>A0ABV6BCN1_9GAMM</name>
<gene>
    <name evidence="5" type="primary">pxpB</name>
    <name evidence="5" type="ORF">ACFFJP_10000</name>
</gene>
<evidence type="ECO:0000256" key="2">
    <source>
        <dbReference type="ARBA" id="ARBA00022801"/>
    </source>
</evidence>
<dbReference type="InterPro" id="IPR003833">
    <property type="entry name" value="CT_C_D"/>
</dbReference>
<dbReference type="EC" id="3.5.2.9" evidence="5"/>
<dbReference type="EMBL" id="JBHLXP010000001">
    <property type="protein sequence ID" value="MFC0048620.1"/>
    <property type="molecule type" value="Genomic_DNA"/>
</dbReference>
<evidence type="ECO:0000256" key="3">
    <source>
        <dbReference type="ARBA" id="ARBA00022840"/>
    </source>
</evidence>
<dbReference type="PANTHER" id="PTHR34698:SF2">
    <property type="entry name" value="5-OXOPROLINASE SUBUNIT B"/>
    <property type="match status" value="1"/>
</dbReference>
<evidence type="ECO:0000313" key="5">
    <source>
        <dbReference type="EMBL" id="MFC0048620.1"/>
    </source>
</evidence>
<protein>
    <submittedName>
        <fullName evidence="5">5-oxoprolinase subunit PxpB</fullName>
        <ecNumber evidence="5">3.5.2.9</ecNumber>
    </submittedName>
</protein>
<dbReference type="NCBIfam" id="TIGR00370">
    <property type="entry name" value="5-oxoprolinase subunit PxpB"/>
    <property type="match status" value="1"/>
</dbReference>
<dbReference type="GO" id="GO:0017168">
    <property type="term" value="F:5-oxoprolinase (ATP-hydrolyzing) activity"/>
    <property type="evidence" value="ECO:0007669"/>
    <property type="project" value="UniProtKB-EC"/>
</dbReference>
<dbReference type="SUPFAM" id="SSF160467">
    <property type="entry name" value="PH0987 N-terminal domain-like"/>
    <property type="match status" value="1"/>
</dbReference>
<keyword evidence="2 5" id="KW-0378">Hydrolase</keyword>
<dbReference type="PANTHER" id="PTHR34698">
    <property type="entry name" value="5-OXOPROLINASE SUBUNIT B"/>
    <property type="match status" value="1"/>
</dbReference>
<dbReference type="Proteomes" id="UP001589813">
    <property type="component" value="Unassembled WGS sequence"/>
</dbReference>
<comment type="caution">
    <text evidence="5">The sequence shown here is derived from an EMBL/GenBank/DDBJ whole genome shotgun (WGS) entry which is preliminary data.</text>
</comment>
<evidence type="ECO:0000259" key="4">
    <source>
        <dbReference type="SMART" id="SM00796"/>
    </source>
</evidence>
<evidence type="ECO:0000313" key="6">
    <source>
        <dbReference type="Proteomes" id="UP001589813"/>
    </source>
</evidence>
<dbReference type="RefSeq" id="WP_377242975.1">
    <property type="nucleotide sequence ID" value="NZ_JBHLXP010000001.1"/>
</dbReference>
<keyword evidence="3" id="KW-0067">ATP-binding</keyword>
<evidence type="ECO:0000256" key="1">
    <source>
        <dbReference type="ARBA" id="ARBA00022741"/>
    </source>
</evidence>
<dbReference type="SMART" id="SM00796">
    <property type="entry name" value="AHS1"/>
    <property type="match status" value="1"/>
</dbReference>